<dbReference type="PRINTS" id="PR00081">
    <property type="entry name" value="GDHRDH"/>
</dbReference>
<evidence type="ECO:0000256" key="2">
    <source>
        <dbReference type="RuleBase" id="RU000363"/>
    </source>
</evidence>
<proteinExistence type="inferred from homology"/>
<reference evidence="3 4" key="1">
    <citation type="submission" date="2021-02" db="EMBL/GenBank/DDBJ databases">
        <authorList>
            <person name="Lee D.-H."/>
        </authorList>
    </citation>
    <scope>NUCLEOTIDE SEQUENCE [LARGE SCALE GENOMIC DNA]</scope>
    <source>
        <strain evidence="3 4">UL073</strain>
    </source>
</reference>
<protein>
    <submittedName>
        <fullName evidence="3">SDR family NAD(P)-dependent oxidoreductase</fullName>
    </submittedName>
</protein>
<dbReference type="PANTHER" id="PTHR42760:SF135">
    <property type="entry name" value="BLL7886 PROTEIN"/>
    <property type="match status" value="1"/>
</dbReference>
<dbReference type="EMBL" id="JAFEUP010000001">
    <property type="protein sequence ID" value="MBM7059611.1"/>
    <property type="molecule type" value="Genomic_DNA"/>
</dbReference>
<dbReference type="InterPro" id="IPR020904">
    <property type="entry name" value="Sc_DH/Rdtase_CS"/>
</dbReference>
<keyword evidence="4" id="KW-1185">Reference proteome</keyword>
<dbReference type="InterPro" id="IPR002347">
    <property type="entry name" value="SDR_fam"/>
</dbReference>
<evidence type="ECO:0000256" key="1">
    <source>
        <dbReference type="ARBA" id="ARBA00006484"/>
    </source>
</evidence>
<dbReference type="RefSeq" id="WP_204914536.1">
    <property type="nucleotide sequence ID" value="NZ_JAFEUP010000001.1"/>
</dbReference>
<sequence>MNNDLLGRVIAVTGAFGSLGRAIAAAALARGASVVMLDRATAPTEALLDAPERVLLLGGTDLTDGDATQRAMAQIHRHFGRLDSLVNAAGGFRWETLEEGDLLSWDFLYQINLRTTVTACKAALPALRQSPAGRIVNIGAAAASKAGCGMGAYAASKAGVARLTESLADELKDAGITVNAVLPSILDTPPNRQDMPDADFSRWVTPAALAAVVMFLLSDAASAVTGACLPVVGRV</sequence>
<dbReference type="PANTHER" id="PTHR42760">
    <property type="entry name" value="SHORT-CHAIN DEHYDROGENASES/REDUCTASES FAMILY MEMBER"/>
    <property type="match status" value="1"/>
</dbReference>
<gene>
    <name evidence="3" type="ORF">JQX08_02710</name>
</gene>
<accession>A0ABS2I8Z8</accession>
<dbReference type="InterPro" id="IPR036291">
    <property type="entry name" value="NAD(P)-bd_dom_sf"/>
</dbReference>
<name>A0ABS2I8Z8_9GAMM</name>
<comment type="caution">
    <text evidence="3">The sequence shown here is derived from an EMBL/GenBank/DDBJ whole genome shotgun (WGS) entry which is preliminary data.</text>
</comment>
<evidence type="ECO:0000313" key="3">
    <source>
        <dbReference type="EMBL" id="MBM7059611.1"/>
    </source>
</evidence>
<evidence type="ECO:0000313" key="4">
    <source>
        <dbReference type="Proteomes" id="UP000717995"/>
    </source>
</evidence>
<dbReference type="PROSITE" id="PS00061">
    <property type="entry name" value="ADH_SHORT"/>
    <property type="match status" value="1"/>
</dbReference>
<dbReference type="SUPFAM" id="SSF51735">
    <property type="entry name" value="NAD(P)-binding Rossmann-fold domains"/>
    <property type="match status" value="1"/>
</dbReference>
<dbReference type="Pfam" id="PF00106">
    <property type="entry name" value="adh_short"/>
    <property type="match status" value="1"/>
</dbReference>
<dbReference type="Gene3D" id="3.40.50.720">
    <property type="entry name" value="NAD(P)-binding Rossmann-like Domain"/>
    <property type="match status" value="1"/>
</dbReference>
<dbReference type="Proteomes" id="UP000717995">
    <property type="component" value="Unassembled WGS sequence"/>
</dbReference>
<organism evidence="3 4">
    <name type="scientific">Zestomonas insulae</name>
    <dbReference type="NCBI Taxonomy" id="2809017"/>
    <lineage>
        <taxon>Bacteria</taxon>
        <taxon>Pseudomonadati</taxon>
        <taxon>Pseudomonadota</taxon>
        <taxon>Gammaproteobacteria</taxon>
        <taxon>Pseudomonadales</taxon>
        <taxon>Pseudomonadaceae</taxon>
        <taxon>Zestomonas</taxon>
    </lineage>
</organism>
<dbReference type="PRINTS" id="PR00080">
    <property type="entry name" value="SDRFAMILY"/>
</dbReference>
<comment type="similarity">
    <text evidence="1 2">Belongs to the short-chain dehydrogenases/reductases (SDR) family.</text>
</comment>